<dbReference type="GO" id="GO:0016746">
    <property type="term" value="F:acyltransferase activity"/>
    <property type="evidence" value="ECO:0007669"/>
    <property type="project" value="UniProtKB-KW"/>
</dbReference>
<name>A0A2P7SFV4_9HYPH</name>
<accession>A0A2P7SFV4</accession>
<sequence>MTLTGTIALCILAAYVAGALWQKVRLGITLHQALLYLPLKLAYRIDDSRMRDARKAEAPVVYVVPHQSRLDPALMLSLLPEDTLHILDEASARSHWLEPWRELARTIVFNAEHVFVSRRLVRVLKGKGRLAVYLPDEVEPDVKAFRLFRAVAHIAHRADAKVVPIFIGGSRNLPFSLTPREKAPRKWFPRLTIAAMEPATISELMARNVTQPARASNALFDRIAEARFCASDPRRSLFLAVRDAALRTGASYPILEDPISGKLSYRKLFIGARLLGLHLASVTAPGEAVGVLLPNSNGLVATLMGLASGSRVAAMINYTAGPAAVTAAVRTAPIRIIVSSRKFIEKANLDDIVAAAEKGSARILWLEDILKQASIMDRIAAALFWRWPVHAQDASKPAIILFTSGTEGSPKAVVLSGRNVVANAMQAEARISIGKDDLLLNVLPAFHSFGLTGGIVLPLVAGVRLYLYPSPLHYKQIPEVAAKLRPTIMFGTDSFLVGYARTAKNDDFSSLRFVVAGAEPVKADTRQVWRDRFGAEIIEGYGLTEAAPVVSVNTATHSRDGTVGRLLPGMKMRLEPVEGIAQGGQLQLQGPNLMLGYINPESPGVLQPLGEGWHDTGDIVTVDREGFITIAGRARRFAKIAGEMVSLGAVEALAHALWPEEQHAAVAVPDKRRGERVVLVTTAGEADASQLRQFAKASEASELILPHDIIKTAELPRLGTGKIDYGAVRRLAIEQLGSGEAAA</sequence>
<dbReference type="InterPro" id="IPR042099">
    <property type="entry name" value="ANL_N_sf"/>
</dbReference>
<evidence type="ECO:0000313" key="3">
    <source>
        <dbReference type="Proteomes" id="UP000240653"/>
    </source>
</evidence>
<reference evidence="2 3" key="1">
    <citation type="submission" date="2018-03" db="EMBL/GenBank/DDBJ databases">
        <title>The draft genome of Mesorhizobium soli JCM 19897.</title>
        <authorList>
            <person name="Li L."/>
            <person name="Liu L."/>
            <person name="Liang L."/>
            <person name="Wang T."/>
            <person name="Zhang X."/>
        </authorList>
    </citation>
    <scope>NUCLEOTIDE SEQUENCE [LARGE SCALE GENOMIC DNA]</scope>
    <source>
        <strain evidence="2 3">JCM 19897</strain>
    </source>
</reference>
<dbReference type="InterPro" id="IPR002123">
    <property type="entry name" value="Plipid/glycerol_acylTrfase"/>
</dbReference>
<dbReference type="SUPFAM" id="SSF56801">
    <property type="entry name" value="Acetyl-CoA synthetase-like"/>
    <property type="match status" value="1"/>
</dbReference>
<dbReference type="PANTHER" id="PTHR43767">
    <property type="entry name" value="LONG-CHAIN-FATTY-ACID--COA LIGASE"/>
    <property type="match status" value="1"/>
</dbReference>
<dbReference type="SUPFAM" id="SSF69593">
    <property type="entry name" value="Glycerol-3-phosphate (1)-acyltransferase"/>
    <property type="match status" value="1"/>
</dbReference>
<dbReference type="InterPro" id="IPR020845">
    <property type="entry name" value="AMP-binding_CS"/>
</dbReference>
<dbReference type="Pfam" id="PF00501">
    <property type="entry name" value="AMP-binding"/>
    <property type="match status" value="1"/>
</dbReference>
<dbReference type="InterPro" id="IPR050237">
    <property type="entry name" value="ATP-dep_AMP-bd_enzyme"/>
</dbReference>
<dbReference type="Gene3D" id="3.30.300.30">
    <property type="match status" value="1"/>
</dbReference>
<dbReference type="PROSITE" id="PS00455">
    <property type="entry name" value="AMP_BINDING"/>
    <property type="match status" value="1"/>
</dbReference>
<evidence type="ECO:0000313" key="2">
    <source>
        <dbReference type="EMBL" id="PSJ61255.1"/>
    </source>
</evidence>
<dbReference type="SMART" id="SM00563">
    <property type="entry name" value="PlsC"/>
    <property type="match status" value="1"/>
</dbReference>
<keyword evidence="3" id="KW-1185">Reference proteome</keyword>
<dbReference type="OrthoDB" id="9803968at2"/>
<feature type="domain" description="Phospholipid/glycerol acyltransferase" evidence="1">
    <location>
        <begin position="60"/>
        <end position="170"/>
    </location>
</feature>
<dbReference type="GO" id="GO:0016878">
    <property type="term" value="F:acid-thiol ligase activity"/>
    <property type="evidence" value="ECO:0007669"/>
    <property type="project" value="UniProtKB-ARBA"/>
</dbReference>
<comment type="caution">
    <text evidence="2">The sequence shown here is derived from an EMBL/GenBank/DDBJ whole genome shotgun (WGS) entry which is preliminary data.</text>
</comment>
<protein>
    <submittedName>
        <fullName evidence="2">2-acyl-glycerophospho-ethanolamine acyltransferase</fullName>
    </submittedName>
</protein>
<dbReference type="Gene3D" id="3.40.50.12780">
    <property type="entry name" value="N-terminal domain of ligase-like"/>
    <property type="match status" value="1"/>
</dbReference>
<proteinExistence type="predicted"/>
<organism evidence="2 3">
    <name type="scientific">Pseudaminobacter soli</name>
    <name type="common">ex Li et al. 2025</name>
    <dbReference type="NCBI Taxonomy" id="1295366"/>
    <lineage>
        <taxon>Bacteria</taxon>
        <taxon>Pseudomonadati</taxon>
        <taxon>Pseudomonadota</taxon>
        <taxon>Alphaproteobacteria</taxon>
        <taxon>Hyphomicrobiales</taxon>
        <taxon>Phyllobacteriaceae</taxon>
        <taxon>Pseudaminobacter</taxon>
    </lineage>
</organism>
<evidence type="ECO:0000259" key="1">
    <source>
        <dbReference type="SMART" id="SM00563"/>
    </source>
</evidence>
<dbReference type="EMBL" id="PXYL01000004">
    <property type="protein sequence ID" value="PSJ61255.1"/>
    <property type="molecule type" value="Genomic_DNA"/>
</dbReference>
<dbReference type="AlphaFoldDB" id="A0A2P7SFV4"/>
<dbReference type="RefSeq" id="WP_106723683.1">
    <property type="nucleotide sequence ID" value="NZ_PXYL01000004.1"/>
</dbReference>
<keyword evidence="2" id="KW-0012">Acyltransferase</keyword>
<gene>
    <name evidence="2" type="ORF">C7I85_09235</name>
</gene>
<dbReference type="Proteomes" id="UP000240653">
    <property type="component" value="Unassembled WGS sequence"/>
</dbReference>
<dbReference type="InterPro" id="IPR000873">
    <property type="entry name" value="AMP-dep_synth/lig_dom"/>
</dbReference>
<keyword evidence="2" id="KW-0808">Transferase</keyword>
<dbReference type="InterPro" id="IPR045851">
    <property type="entry name" value="AMP-bd_C_sf"/>
</dbReference>
<dbReference type="PANTHER" id="PTHR43767:SF1">
    <property type="entry name" value="NONRIBOSOMAL PEPTIDE SYNTHASE PES1 (EUROFUNG)-RELATED"/>
    <property type="match status" value="1"/>
</dbReference>